<comment type="subcellular location">
    <subcellularLocation>
        <location evidence="1">Membrane</location>
        <topology evidence="1">Multi-pass membrane protein</topology>
    </subcellularLocation>
</comment>
<dbReference type="SUPFAM" id="SSF103473">
    <property type="entry name" value="MFS general substrate transporter"/>
    <property type="match status" value="1"/>
</dbReference>
<evidence type="ECO:0000256" key="3">
    <source>
        <dbReference type="ARBA" id="ARBA00022989"/>
    </source>
</evidence>
<evidence type="ECO:0000259" key="6">
    <source>
        <dbReference type="PROSITE" id="PS50850"/>
    </source>
</evidence>
<dbReference type="InterPro" id="IPR020846">
    <property type="entry name" value="MFS_dom"/>
</dbReference>
<feature type="transmembrane region" description="Helical" evidence="5">
    <location>
        <begin position="290"/>
        <end position="308"/>
    </location>
</feature>
<feature type="transmembrane region" description="Helical" evidence="5">
    <location>
        <begin position="320"/>
        <end position="339"/>
    </location>
</feature>
<feature type="transmembrane region" description="Helical" evidence="5">
    <location>
        <begin position="394"/>
        <end position="414"/>
    </location>
</feature>
<feature type="transmembrane region" description="Helical" evidence="5">
    <location>
        <begin position="204"/>
        <end position="224"/>
    </location>
</feature>
<dbReference type="InterPro" id="IPR036259">
    <property type="entry name" value="MFS_trans_sf"/>
</dbReference>
<comment type="caution">
    <text evidence="7">The sequence shown here is derived from an EMBL/GenBank/DDBJ whole genome shotgun (WGS) entry which is preliminary data.</text>
</comment>
<feature type="domain" description="Major facilitator superfamily (MFS) profile" evidence="6">
    <location>
        <begin position="165"/>
        <end position="595"/>
    </location>
</feature>
<evidence type="ECO:0000313" key="7">
    <source>
        <dbReference type="EMBL" id="KAH7090532.1"/>
    </source>
</evidence>
<dbReference type="Pfam" id="PF07690">
    <property type="entry name" value="MFS_1"/>
    <property type="match status" value="1"/>
</dbReference>
<dbReference type="AlphaFoldDB" id="A0A8K0RAN8"/>
<protein>
    <submittedName>
        <fullName evidence="7">MFS multidrug transporter</fullName>
    </submittedName>
</protein>
<keyword evidence="8" id="KW-1185">Reference proteome</keyword>
<organism evidence="7 8">
    <name type="scientific">Paraphoma chrysanthemicola</name>
    <dbReference type="NCBI Taxonomy" id="798071"/>
    <lineage>
        <taxon>Eukaryota</taxon>
        <taxon>Fungi</taxon>
        <taxon>Dikarya</taxon>
        <taxon>Ascomycota</taxon>
        <taxon>Pezizomycotina</taxon>
        <taxon>Dothideomycetes</taxon>
        <taxon>Pleosporomycetidae</taxon>
        <taxon>Pleosporales</taxon>
        <taxon>Pleosporineae</taxon>
        <taxon>Phaeosphaeriaceae</taxon>
        <taxon>Paraphoma</taxon>
    </lineage>
</organism>
<evidence type="ECO:0000313" key="8">
    <source>
        <dbReference type="Proteomes" id="UP000813461"/>
    </source>
</evidence>
<sequence>MIAASVPSSSWSTHRCTQSFVHIFRNAWSSPPPPPLAKRKYRLILERFQFGPTYRQIVVVFSLGTLATYKDSPCMSTQLPQKMVGAHIPEEKSKVSIEAALEKGVADVPCENIDAVSLHASPPAASNTGDRIVVLMDLDKGLVGWEDENDPENPLNWTKGKKWLLMTWIILMTTFSPMTSSFSAPGTGLTMAEFGVTSKSVGTIMNSIFVLGFALGPLILAPLSELYGRPIVINCSCIFYNAFLLGCSFAPNMPSLIIMRLLAGLGGSAPMTIVSAIIGDTFRLHERAAVSAIVIGMPALAPVVGPILGGFVSQSLGWRWPYWILIMVTIPLNILMFLFMQESNHPSILERKTRRLRKELGRNDLRSQLELQLPPREVLARSLMRPMKFLCKSPIIFIIAMYISTIYGILYLMLTTIPDVFQTIYDFEIQYTGLVYIGLGLGLFISNGLILVTNDKMVVRLREKNGGIFEPEMRLGDCIYYTPFMPLSLFIYGWTTRASVHWIVPCLALILFGISLSGVFVPCQTYAVDAFPETAASAVSALVVTRSAFGAFLPLVGPAVYDSLGLGMGNTVLGILALVVTPAPFAIFKWGGAIRKRWPVKL</sequence>
<dbReference type="GO" id="GO:0016020">
    <property type="term" value="C:membrane"/>
    <property type="evidence" value="ECO:0007669"/>
    <property type="project" value="UniProtKB-SubCell"/>
</dbReference>
<proteinExistence type="predicted"/>
<evidence type="ECO:0000256" key="4">
    <source>
        <dbReference type="ARBA" id="ARBA00023136"/>
    </source>
</evidence>
<dbReference type="PANTHER" id="PTHR23502:SF33">
    <property type="entry name" value="MAJOR FACILITATOR SUPERFAMILY (MFS) PROFILE DOMAIN-CONTAINING PROTEIN-RELATED"/>
    <property type="match status" value="1"/>
</dbReference>
<dbReference type="EMBL" id="JAGMVJ010000005">
    <property type="protein sequence ID" value="KAH7090532.1"/>
    <property type="molecule type" value="Genomic_DNA"/>
</dbReference>
<feature type="transmembrane region" description="Helical" evidence="5">
    <location>
        <begin position="257"/>
        <end position="278"/>
    </location>
</feature>
<accession>A0A8K0RAN8</accession>
<gene>
    <name evidence="7" type="ORF">FB567DRAFT_520084</name>
</gene>
<keyword evidence="2 5" id="KW-0812">Transmembrane</keyword>
<feature type="transmembrane region" description="Helical" evidence="5">
    <location>
        <begin position="500"/>
        <end position="523"/>
    </location>
</feature>
<dbReference type="OrthoDB" id="5296287at2759"/>
<feature type="transmembrane region" description="Helical" evidence="5">
    <location>
        <begin position="434"/>
        <end position="454"/>
    </location>
</feature>
<feature type="transmembrane region" description="Helical" evidence="5">
    <location>
        <begin position="231"/>
        <end position="251"/>
    </location>
</feature>
<feature type="transmembrane region" description="Helical" evidence="5">
    <location>
        <begin position="475"/>
        <end position="494"/>
    </location>
</feature>
<dbReference type="Gene3D" id="1.20.1250.20">
    <property type="entry name" value="MFS general substrate transporter like domains"/>
    <property type="match status" value="1"/>
</dbReference>
<dbReference type="CDD" id="cd17323">
    <property type="entry name" value="MFS_Tpo1_MDR_like"/>
    <property type="match status" value="1"/>
</dbReference>
<keyword evidence="4 5" id="KW-0472">Membrane</keyword>
<evidence type="ECO:0000256" key="1">
    <source>
        <dbReference type="ARBA" id="ARBA00004141"/>
    </source>
</evidence>
<feature type="transmembrane region" description="Helical" evidence="5">
    <location>
        <begin position="568"/>
        <end position="588"/>
    </location>
</feature>
<dbReference type="InterPro" id="IPR011701">
    <property type="entry name" value="MFS"/>
</dbReference>
<feature type="transmembrane region" description="Helical" evidence="5">
    <location>
        <begin position="535"/>
        <end position="556"/>
    </location>
</feature>
<dbReference type="Proteomes" id="UP000813461">
    <property type="component" value="Unassembled WGS sequence"/>
</dbReference>
<dbReference type="GO" id="GO:0022857">
    <property type="term" value="F:transmembrane transporter activity"/>
    <property type="evidence" value="ECO:0007669"/>
    <property type="project" value="InterPro"/>
</dbReference>
<dbReference type="PANTHER" id="PTHR23502">
    <property type="entry name" value="MAJOR FACILITATOR SUPERFAMILY"/>
    <property type="match status" value="1"/>
</dbReference>
<dbReference type="FunFam" id="1.20.1250.20:FF:000011">
    <property type="entry name" value="MFS multidrug transporter, putative"/>
    <property type="match status" value="1"/>
</dbReference>
<dbReference type="PROSITE" id="PS50850">
    <property type="entry name" value="MFS"/>
    <property type="match status" value="1"/>
</dbReference>
<name>A0A8K0RAN8_9PLEO</name>
<reference evidence="7" key="1">
    <citation type="journal article" date="2021" name="Nat. Commun.">
        <title>Genetic determinants of endophytism in the Arabidopsis root mycobiome.</title>
        <authorList>
            <person name="Mesny F."/>
            <person name="Miyauchi S."/>
            <person name="Thiergart T."/>
            <person name="Pickel B."/>
            <person name="Atanasova L."/>
            <person name="Karlsson M."/>
            <person name="Huettel B."/>
            <person name="Barry K.W."/>
            <person name="Haridas S."/>
            <person name="Chen C."/>
            <person name="Bauer D."/>
            <person name="Andreopoulos W."/>
            <person name="Pangilinan J."/>
            <person name="LaButti K."/>
            <person name="Riley R."/>
            <person name="Lipzen A."/>
            <person name="Clum A."/>
            <person name="Drula E."/>
            <person name="Henrissat B."/>
            <person name="Kohler A."/>
            <person name="Grigoriev I.V."/>
            <person name="Martin F.M."/>
            <person name="Hacquard S."/>
        </authorList>
    </citation>
    <scope>NUCLEOTIDE SEQUENCE</scope>
    <source>
        <strain evidence="7">MPI-SDFR-AT-0120</strain>
    </source>
</reference>
<keyword evidence="3 5" id="KW-1133">Transmembrane helix</keyword>
<feature type="transmembrane region" description="Helical" evidence="5">
    <location>
        <begin position="163"/>
        <end position="184"/>
    </location>
</feature>
<evidence type="ECO:0000256" key="2">
    <source>
        <dbReference type="ARBA" id="ARBA00022692"/>
    </source>
</evidence>
<evidence type="ECO:0000256" key="5">
    <source>
        <dbReference type="SAM" id="Phobius"/>
    </source>
</evidence>